<protein>
    <submittedName>
        <fullName evidence="1">Uncharacterized protein</fullName>
    </submittedName>
</protein>
<proteinExistence type="predicted"/>
<dbReference type="EMBL" id="UINC01174897">
    <property type="protein sequence ID" value="SVD81251.1"/>
    <property type="molecule type" value="Genomic_DNA"/>
</dbReference>
<evidence type="ECO:0000313" key="1">
    <source>
        <dbReference type="EMBL" id="SVD81251.1"/>
    </source>
</evidence>
<dbReference type="AlphaFoldDB" id="A0A382YED0"/>
<reference evidence="1" key="1">
    <citation type="submission" date="2018-05" db="EMBL/GenBank/DDBJ databases">
        <authorList>
            <person name="Lanie J.A."/>
            <person name="Ng W.-L."/>
            <person name="Kazmierczak K.M."/>
            <person name="Andrzejewski T.M."/>
            <person name="Davidsen T.M."/>
            <person name="Wayne K.J."/>
            <person name="Tettelin H."/>
            <person name="Glass J.I."/>
            <person name="Rusch D."/>
            <person name="Podicherti R."/>
            <person name="Tsui H.-C.T."/>
            <person name="Winkler M.E."/>
        </authorList>
    </citation>
    <scope>NUCLEOTIDE SEQUENCE</scope>
</reference>
<accession>A0A382YED0</accession>
<gene>
    <name evidence="1" type="ORF">METZ01_LOCUS434105</name>
</gene>
<sequence length="59" mass="7130">MNQTKQAQFLRSHFIFETAFAVIETKAKIRLHQQKSNDDSCIYIQKDFRTKNIRKREID</sequence>
<organism evidence="1">
    <name type="scientific">marine metagenome</name>
    <dbReference type="NCBI Taxonomy" id="408172"/>
    <lineage>
        <taxon>unclassified sequences</taxon>
        <taxon>metagenomes</taxon>
        <taxon>ecological metagenomes</taxon>
    </lineage>
</organism>
<name>A0A382YED0_9ZZZZ</name>